<reference evidence="3 4" key="1">
    <citation type="submission" date="2024-09" db="EMBL/GenBank/DDBJ databases">
        <authorList>
            <person name="Sun Q."/>
            <person name="Mori K."/>
        </authorList>
    </citation>
    <scope>NUCLEOTIDE SEQUENCE [LARGE SCALE GENOMIC DNA]</scope>
    <source>
        <strain evidence="3 4">JCM 10918</strain>
    </source>
</reference>
<evidence type="ECO:0000313" key="3">
    <source>
        <dbReference type="EMBL" id="MFB9733576.1"/>
    </source>
</evidence>
<proteinExistence type="predicted"/>
<evidence type="ECO:0000256" key="1">
    <source>
        <dbReference type="SAM" id="Phobius"/>
    </source>
</evidence>
<accession>A0ABV5V6X4</accession>
<feature type="transmembrane region" description="Helical" evidence="1">
    <location>
        <begin position="99"/>
        <end position="123"/>
    </location>
</feature>
<keyword evidence="4" id="KW-1185">Reference proteome</keyword>
<protein>
    <submittedName>
        <fullName evidence="3">Lysostaphin resistance A-like protein</fullName>
    </submittedName>
</protein>
<evidence type="ECO:0000259" key="2">
    <source>
        <dbReference type="Pfam" id="PF02517"/>
    </source>
</evidence>
<evidence type="ECO:0000313" key="4">
    <source>
        <dbReference type="Proteomes" id="UP001589703"/>
    </source>
</evidence>
<dbReference type="Pfam" id="PF02517">
    <property type="entry name" value="Rce1-like"/>
    <property type="match status" value="1"/>
</dbReference>
<dbReference type="PANTHER" id="PTHR39430:SF1">
    <property type="entry name" value="PROTEASE"/>
    <property type="match status" value="1"/>
</dbReference>
<feature type="domain" description="CAAX prenyl protease 2/Lysostaphin resistance protein A-like" evidence="2">
    <location>
        <begin position="107"/>
        <end position="196"/>
    </location>
</feature>
<comment type="caution">
    <text evidence="3">The sequence shown here is derived from an EMBL/GenBank/DDBJ whole genome shotgun (WGS) entry which is preliminary data.</text>
</comment>
<feature type="transmembrane region" description="Helical" evidence="1">
    <location>
        <begin position="32"/>
        <end position="49"/>
    </location>
</feature>
<feature type="transmembrane region" description="Helical" evidence="1">
    <location>
        <begin position="135"/>
        <end position="154"/>
    </location>
</feature>
<sequence>MRVVWQLLAVVVVSLIGGQSVAAVGDDPWLRLALGLLTAVLAVFVYAWVVGRTERRPVTEVSRRTAPGALMRGTLIGVLWFASVVANIAFLGYYDVKGWGSATGAAGLFGFMAAASVTEELLFRGVLFRTMEDRWGLWGALIPTSALFGAWHLLNPDASLWGATVIALSAGPALGAAYVATRNLWVPIGVHFGWNFAASGLFSTEVSGNNTEQGLLDAATSGPTLLSGGDFGPEASLYTLVFGLIVTTGFLLLARRRGQVLPRRSKRAGTTAYAR</sequence>
<dbReference type="EMBL" id="JBHMAR010000001">
    <property type="protein sequence ID" value="MFB9733576.1"/>
    <property type="molecule type" value="Genomic_DNA"/>
</dbReference>
<feature type="transmembrane region" description="Helical" evidence="1">
    <location>
        <begin position="70"/>
        <end position="93"/>
    </location>
</feature>
<gene>
    <name evidence="3" type="ORF">ACFFRO_00180</name>
</gene>
<dbReference type="InterPro" id="IPR003675">
    <property type="entry name" value="Rce1/LyrA-like_dom"/>
</dbReference>
<dbReference type="RefSeq" id="WP_247473017.1">
    <property type="nucleotide sequence ID" value="NZ_JBHMAR010000001.1"/>
</dbReference>
<organism evidence="3 4">
    <name type="scientific">Streptomyces thermocoprophilus</name>
    <dbReference type="NCBI Taxonomy" id="78356"/>
    <lineage>
        <taxon>Bacteria</taxon>
        <taxon>Bacillati</taxon>
        <taxon>Actinomycetota</taxon>
        <taxon>Actinomycetes</taxon>
        <taxon>Kitasatosporales</taxon>
        <taxon>Streptomycetaceae</taxon>
        <taxon>Streptomyces</taxon>
    </lineage>
</organism>
<dbReference type="PANTHER" id="PTHR39430">
    <property type="entry name" value="MEMBRANE-ASSOCIATED PROTEASE-RELATED"/>
    <property type="match status" value="1"/>
</dbReference>
<dbReference type="Proteomes" id="UP001589703">
    <property type="component" value="Unassembled WGS sequence"/>
</dbReference>
<name>A0ABV5V6X4_9ACTN</name>
<keyword evidence="1" id="KW-1133">Transmembrane helix</keyword>
<feature type="transmembrane region" description="Helical" evidence="1">
    <location>
        <begin position="235"/>
        <end position="254"/>
    </location>
</feature>
<feature type="transmembrane region" description="Helical" evidence="1">
    <location>
        <begin position="184"/>
        <end position="202"/>
    </location>
</feature>
<keyword evidence="1" id="KW-0812">Transmembrane</keyword>
<feature type="transmembrane region" description="Helical" evidence="1">
    <location>
        <begin position="160"/>
        <end position="179"/>
    </location>
</feature>
<keyword evidence="1" id="KW-0472">Membrane</keyword>